<dbReference type="AlphaFoldDB" id="A0A6P7GQF8"/>
<dbReference type="GO" id="GO:0051321">
    <property type="term" value="P:meiotic cell cycle"/>
    <property type="evidence" value="ECO:0007669"/>
    <property type="project" value="TreeGrafter"/>
</dbReference>
<keyword evidence="8" id="KW-0460">Magnesium</keyword>
<dbReference type="GO" id="GO:0004674">
    <property type="term" value="F:protein serine/threonine kinase activity"/>
    <property type="evidence" value="ECO:0007669"/>
    <property type="project" value="UniProtKB-KW"/>
</dbReference>
<evidence type="ECO:0000256" key="4">
    <source>
        <dbReference type="ARBA" id="ARBA00022723"/>
    </source>
</evidence>
<evidence type="ECO:0000256" key="6">
    <source>
        <dbReference type="ARBA" id="ARBA00022777"/>
    </source>
</evidence>
<comment type="catalytic activity">
    <reaction evidence="12">
        <text>L-seryl-[protein] + ATP = O-phospho-L-seryl-[protein] + ADP + H(+)</text>
        <dbReference type="Rhea" id="RHEA:17989"/>
        <dbReference type="Rhea" id="RHEA-COMP:9863"/>
        <dbReference type="Rhea" id="RHEA-COMP:11604"/>
        <dbReference type="ChEBI" id="CHEBI:15378"/>
        <dbReference type="ChEBI" id="CHEBI:29999"/>
        <dbReference type="ChEBI" id="CHEBI:30616"/>
        <dbReference type="ChEBI" id="CHEBI:83421"/>
        <dbReference type="ChEBI" id="CHEBI:456216"/>
        <dbReference type="EC" id="2.7.11.1"/>
    </reaction>
</comment>
<dbReference type="EC" id="2.7.11.1" evidence="1"/>
<keyword evidence="7 13" id="KW-0067">ATP-binding</keyword>
<dbReference type="InterPro" id="IPR050339">
    <property type="entry name" value="CC_SR_Kinase"/>
</dbReference>
<feature type="binding site" evidence="13">
    <location>
        <position position="120"/>
    </location>
    <ligand>
        <name>ATP</name>
        <dbReference type="ChEBI" id="CHEBI:30616"/>
    </ligand>
</feature>
<dbReference type="RefSeq" id="XP_028146010.1">
    <property type="nucleotide sequence ID" value="XM_028290209.1"/>
</dbReference>
<dbReference type="SUPFAM" id="SSF56112">
    <property type="entry name" value="Protein kinase-like (PK-like)"/>
    <property type="match status" value="1"/>
</dbReference>
<keyword evidence="6 17" id="KW-0418">Kinase</keyword>
<dbReference type="Pfam" id="PF00069">
    <property type="entry name" value="Pkinase"/>
    <property type="match status" value="1"/>
</dbReference>
<evidence type="ECO:0000256" key="8">
    <source>
        <dbReference type="ARBA" id="ARBA00022842"/>
    </source>
</evidence>
<dbReference type="Gene3D" id="1.10.510.10">
    <property type="entry name" value="Transferase(Phosphotransferase) domain 1"/>
    <property type="match status" value="1"/>
</dbReference>
<dbReference type="PANTHER" id="PTHR11042:SF183">
    <property type="entry name" value="MEMBRANE-ASSOCIATED TYROSINE- AND THREONINE-SPECIFIC CDC2-INHIBITORY KINASE"/>
    <property type="match status" value="1"/>
</dbReference>
<keyword evidence="5 13" id="KW-0547">Nucleotide-binding</keyword>
<dbReference type="GO" id="GO:0005524">
    <property type="term" value="F:ATP binding"/>
    <property type="evidence" value="ECO:0007669"/>
    <property type="project" value="UniProtKB-UniRule"/>
</dbReference>
<keyword evidence="4" id="KW-0479">Metal-binding</keyword>
<dbReference type="GO" id="GO:0005634">
    <property type="term" value="C:nucleus"/>
    <property type="evidence" value="ECO:0007669"/>
    <property type="project" value="TreeGrafter"/>
</dbReference>
<keyword evidence="9" id="KW-0131">Cell cycle</keyword>
<evidence type="ECO:0000256" key="13">
    <source>
        <dbReference type="PROSITE-ProRule" id="PRU10141"/>
    </source>
</evidence>
<keyword evidence="2 14" id="KW-0723">Serine/threonine-protein kinase</keyword>
<name>A0A6P7GQF8_DIAVI</name>
<dbReference type="GO" id="GO:0110031">
    <property type="term" value="P:negative regulation of G2/MI transition of meiotic cell cycle"/>
    <property type="evidence" value="ECO:0007669"/>
    <property type="project" value="TreeGrafter"/>
</dbReference>
<evidence type="ECO:0000256" key="2">
    <source>
        <dbReference type="ARBA" id="ARBA00022527"/>
    </source>
</evidence>
<dbReference type="SMART" id="SM00220">
    <property type="entry name" value="S_TKc"/>
    <property type="match status" value="1"/>
</dbReference>
<evidence type="ECO:0000256" key="1">
    <source>
        <dbReference type="ARBA" id="ARBA00012513"/>
    </source>
</evidence>
<evidence type="ECO:0000256" key="14">
    <source>
        <dbReference type="RuleBase" id="RU000304"/>
    </source>
</evidence>
<comment type="catalytic activity">
    <reaction evidence="11">
        <text>L-threonyl-[protein] + ATP = O-phospho-L-threonyl-[protein] + ADP + H(+)</text>
        <dbReference type="Rhea" id="RHEA:46608"/>
        <dbReference type="Rhea" id="RHEA-COMP:11060"/>
        <dbReference type="Rhea" id="RHEA-COMP:11605"/>
        <dbReference type="ChEBI" id="CHEBI:15378"/>
        <dbReference type="ChEBI" id="CHEBI:30013"/>
        <dbReference type="ChEBI" id="CHEBI:30616"/>
        <dbReference type="ChEBI" id="CHEBI:61977"/>
        <dbReference type="ChEBI" id="CHEBI:456216"/>
        <dbReference type="EC" id="2.7.11.1"/>
    </reaction>
</comment>
<dbReference type="PROSITE" id="PS00108">
    <property type="entry name" value="PROTEIN_KINASE_ST"/>
    <property type="match status" value="1"/>
</dbReference>
<dbReference type="PROSITE" id="PS50011">
    <property type="entry name" value="PROTEIN_KINASE_DOM"/>
    <property type="match status" value="1"/>
</dbReference>
<keyword evidence="3" id="KW-0808">Transferase</keyword>
<evidence type="ECO:0000259" key="16">
    <source>
        <dbReference type="PROSITE" id="PS50011"/>
    </source>
</evidence>
<gene>
    <name evidence="17" type="primary">LOC114339559</name>
</gene>
<evidence type="ECO:0000256" key="11">
    <source>
        <dbReference type="ARBA" id="ARBA00047899"/>
    </source>
</evidence>
<dbReference type="GO" id="GO:0046872">
    <property type="term" value="F:metal ion binding"/>
    <property type="evidence" value="ECO:0007669"/>
    <property type="project" value="UniProtKB-KW"/>
</dbReference>
<evidence type="ECO:0000256" key="9">
    <source>
        <dbReference type="ARBA" id="ARBA00023306"/>
    </source>
</evidence>
<dbReference type="PANTHER" id="PTHR11042">
    <property type="entry name" value="EUKARYOTIC TRANSLATION INITIATION FACTOR 2-ALPHA KINASE EIF2-ALPHA KINASE -RELATED"/>
    <property type="match status" value="1"/>
</dbReference>
<dbReference type="Gene3D" id="3.30.200.20">
    <property type="entry name" value="Phosphorylase Kinase, domain 1"/>
    <property type="match status" value="1"/>
</dbReference>
<dbReference type="InterPro" id="IPR011009">
    <property type="entry name" value="Kinase-like_dom_sf"/>
</dbReference>
<evidence type="ECO:0000256" key="3">
    <source>
        <dbReference type="ARBA" id="ARBA00022679"/>
    </source>
</evidence>
<sequence length="418" mass="48276">MLRIHKRRSIRRRVSWLKKLRDCFNGVLVEQLRAAVDKERNRRRAVENRFNTEHPLPIAEPIYVDDSKKVELDPIYEPEALPKTRYIDQVYSDITKLGSGSFGRVYQGTHRRTGIKYAIKRFKEQSARWVHIAEVENTEKVGNHLHCSQYLGAWKEMKSLYMVIEYSQTDLHHFAKNNPYNESLLWDVLHDVGQALKHLHVTLKCVHRDVKPLNILVHGNFLKLTDFGIMSDYSKSPMRLSEPKNAPRDINDLADSVSISVTRGLYLQGLRKSGALCLILQKMKLEDHTKRPTITEFLDYPQMREVARRLSSLRPIYTETNVENLQNLLPLVDFSHKYYTRSAAKSTGAIPKAPVRMTRSRIEALRIEEEESAIKAGAAPTSRLTSRVRRLSTKVKDSASTCTKELPRFNKPSSSRQD</sequence>
<dbReference type="PROSITE" id="PS00107">
    <property type="entry name" value="PROTEIN_KINASE_ATP"/>
    <property type="match status" value="1"/>
</dbReference>
<accession>A0A6P7GQF8</accession>
<proteinExistence type="inferred from homology"/>
<dbReference type="InterPro" id="IPR017441">
    <property type="entry name" value="Protein_kinase_ATP_BS"/>
</dbReference>
<dbReference type="InterPro" id="IPR000719">
    <property type="entry name" value="Prot_kinase_dom"/>
</dbReference>
<evidence type="ECO:0000256" key="10">
    <source>
        <dbReference type="ARBA" id="ARBA00037982"/>
    </source>
</evidence>
<feature type="region of interest" description="Disordered" evidence="15">
    <location>
        <begin position="375"/>
        <end position="418"/>
    </location>
</feature>
<organism evidence="17">
    <name type="scientific">Diabrotica virgifera virgifera</name>
    <name type="common">western corn rootworm</name>
    <dbReference type="NCBI Taxonomy" id="50390"/>
    <lineage>
        <taxon>Eukaryota</taxon>
        <taxon>Metazoa</taxon>
        <taxon>Ecdysozoa</taxon>
        <taxon>Arthropoda</taxon>
        <taxon>Hexapoda</taxon>
        <taxon>Insecta</taxon>
        <taxon>Pterygota</taxon>
        <taxon>Neoptera</taxon>
        <taxon>Endopterygota</taxon>
        <taxon>Coleoptera</taxon>
        <taxon>Polyphaga</taxon>
        <taxon>Cucujiformia</taxon>
        <taxon>Chrysomeloidea</taxon>
        <taxon>Chrysomelidae</taxon>
        <taxon>Galerucinae</taxon>
        <taxon>Diabroticina</taxon>
        <taxon>Diabroticites</taxon>
        <taxon>Diabrotica</taxon>
    </lineage>
</organism>
<evidence type="ECO:0000256" key="15">
    <source>
        <dbReference type="SAM" id="MobiDB-lite"/>
    </source>
</evidence>
<evidence type="ECO:0000256" key="7">
    <source>
        <dbReference type="ARBA" id="ARBA00022840"/>
    </source>
</evidence>
<dbReference type="InParanoid" id="A0A6P7GQF8"/>
<dbReference type="GO" id="GO:0005737">
    <property type="term" value="C:cytoplasm"/>
    <property type="evidence" value="ECO:0007669"/>
    <property type="project" value="TreeGrafter"/>
</dbReference>
<evidence type="ECO:0000313" key="17">
    <source>
        <dbReference type="RefSeq" id="XP_028146010.1"/>
    </source>
</evidence>
<evidence type="ECO:0000256" key="12">
    <source>
        <dbReference type="ARBA" id="ARBA00048679"/>
    </source>
</evidence>
<protein>
    <recommendedName>
        <fullName evidence="1">non-specific serine/threonine protein kinase</fullName>
        <ecNumber evidence="1">2.7.11.1</ecNumber>
    </recommendedName>
</protein>
<comment type="similarity">
    <text evidence="10">Belongs to the protein kinase superfamily. Ser/Thr protein kinase family. GCN2 subfamily.</text>
</comment>
<reference evidence="17" key="1">
    <citation type="submission" date="2025-08" db="UniProtKB">
        <authorList>
            <consortium name="RefSeq"/>
        </authorList>
    </citation>
    <scope>IDENTIFICATION</scope>
    <source>
        <tissue evidence="17">Whole insect</tissue>
    </source>
</reference>
<dbReference type="InterPro" id="IPR008271">
    <property type="entry name" value="Ser/Thr_kinase_AS"/>
</dbReference>
<evidence type="ECO:0000256" key="5">
    <source>
        <dbReference type="ARBA" id="ARBA00022741"/>
    </source>
</evidence>
<feature type="domain" description="Protein kinase" evidence="16">
    <location>
        <begin position="91"/>
        <end position="339"/>
    </location>
</feature>